<dbReference type="InterPro" id="IPR029045">
    <property type="entry name" value="ClpP/crotonase-like_dom_sf"/>
</dbReference>
<dbReference type="SUPFAM" id="SSF52096">
    <property type="entry name" value="ClpP/crotonase"/>
    <property type="match status" value="1"/>
</dbReference>
<keyword evidence="2" id="KW-0645">Protease</keyword>
<dbReference type="PANTHER" id="PTHR42987:SF7">
    <property type="entry name" value="SIGNAL PEPTIDE PEPTIDASE SPPA-RELATED"/>
    <property type="match status" value="1"/>
</dbReference>
<evidence type="ECO:0000313" key="6">
    <source>
        <dbReference type="EMBL" id="KAB2931322.1"/>
    </source>
</evidence>
<evidence type="ECO:0000256" key="2">
    <source>
        <dbReference type="ARBA" id="ARBA00022670"/>
    </source>
</evidence>
<proteinExistence type="inferred from homology"/>
<evidence type="ECO:0000256" key="1">
    <source>
        <dbReference type="ARBA" id="ARBA00008683"/>
    </source>
</evidence>
<accession>A0A833GZV6</accession>
<reference evidence="6 7" key="1">
    <citation type="submission" date="2019-10" db="EMBL/GenBank/DDBJ databases">
        <title>Extracellular Electron Transfer in a Candidatus Methanoperedens spp. Enrichment Culture.</title>
        <authorList>
            <person name="Berger S."/>
            <person name="Rangel Shaw D."/>
            <person name="Berben T."/>
            <person name="In 'T Zandt M."/>
            <person name="Frank J."/>
            <person name="Reimann J."/>
            <person name="Jetten M.S.M."/>
            <person name="Welte C.U."/>
        </authorList>
    </citation>
    <scope>NUCLEOTIDE SEQUENCE [LARGE SCALE GENOMIC DNA]</scope>
    <source>
        <strain evidence="6">SB12</strain>
    </source>
</reference>
<evidence type="ECO:0000256" key="3">
    <source>
        <dbReference type="ARBA" id="ARBA00022801"/>
    </source>
</evidence>
<name>A0A833GZV6_9LEPT</name>
<comment type="caution">
    <text evidence="6">The sequence shown here is derived from an EMBL/GenBank/DDBJ whole genome shotgun (WGS) entry which is preliminary data.</text>
</comment>
<dbReference type="InterPro" id="IPR004635">
    <property type="entry name" value="Pept_S49_SppA"/>
</dbReference>
<evidence type="ECO:0000259" key="5">
    <source>
        <dbReference type="Pfam" id="PF01343"/>
    </source>
</evidence>
<dbReference type="GO" id="GO:0008236">
    <property type="term" value="F:serine-type peptidase activity"/>
    <property type="evidence" value="ECO:0007669"/>
    <property type="project" value="UniProtKB-KW"/>
</dbReference>
<dbReference type="CDD" id="cd07023">
    <property type="entry name" value="S49_Sppa_N_C"/>
    <property type="match status" value="1"/>
</dbReference>
<dbReference type="PANTHER" id="PTHR42987">
    <property type="entry name" value="PEPTIDASE S49"/>
    <property type="match status" value="1"/>
</dbReference>
<comment type="similarity">
    <text evidence="1">Belongs to the peptidase S49 family.</text>
</comment>
<dbReference type="GO" id="GO:0006508">
    <property type="term" value="P:proteolysis"/>
    <property type="evidence" value="ECO:0007669"/>
    <property type="project" value="UniProtKB-KW"/>
</dbReference>
<evidence type="ECO:0000313" key="7">
    <source>
        <dbReference type="Proteomes" id="UP000460298"/>
    </source>
</evidence>
<evidence type="ECO:0000256" key="4">
    <source>
        <dbReference type="ARBA" id="ARBA00022825"/>
    </source>
</evidence>
<dbReference type="Proteomes" id="UP000460298">
    <property type="component" value="Unassembled WGS sequence"/>
</dbReference>
<feature type="domain" description="Peptidase S49" evidence="5">
    <location>
        <begin position="112"/>
        <end position="261"/>
    </location>
</feature>
<dbReference type="Pfam" id="PF01343">
    <property type="entry name" value="Peptidase_S49"/>
    <property type="match status" value="1"/>
</dbReference>
<dbReference type="EMBL" id="WBUI01000014">
    <property type="protein sequence ID" value="KAB2931322.1"/>
    <property type="molecule type" value="Genomic_DNA"/>
</dbReference>
<dbReference type="Gene3D" id="3.90.226.10">
    <property type="entry name" value="2-enoyl-CoA Hydratase, Chain A, domain 1"/>
    <property type="match status" value="2"/>
</dbReference>
<keyword evidence="4" id="KW-0720">Serine protease</keyword>
<dbReference type="NCBIfam" id="TIGR00706">
    <property type="entry name" value="SppA_dom"/>
    <property type="match status" value="1"/>
</dbReference>
<gene>
    <name evidence="6" type="primary">sppA</name>
    <name evidence="6" type="ORF">F9K24_13865</name>
</gene>
<dbReference type="InterPro" id="IPR002142">
    <property type="entry name" value="Peptidase_S49"/>
</dbReference>
<sequence length="324" mass="35359">MDRSRIPVALALALAVFSIVLAAVRIGRSSQESSFTVERSSFFDAGRSGIARIRIHGMIQGGKAPGEAGSERIIALIREAEQADAIRGVILDIDSGGGETGATKQIYEAVKELKKKKPVITVIGGVAASGGYYIASASDRIFALETSIVGSIGVISLHPNIAGLLDKVGIRMQTMKTGPHKDSSYPFRDLSAEEQQMYADLLDDSYRVFIADVSEGRKQSQKTVEEWADGKIYSGKKAKALQMIDDIGGEREALAAMKLLLKTDEDLPIYEPEPDFFEELFSSFPSNRFQARMPSLPASGLYYLYPSADLVERFLSRQPLIEAR</sequence>
<organism evidence="6 7">
    <name type="scientific">Leptonema illini</name>
    <dbReference type="NCBI Taxonomy" id="183"/>
    <lineage>
        <taxon>Bacteria</taxon>
        <taxon>Pseudomonadati</taxon>
        <taxon>Spirochaetota</taxon>
        <taxon>Spirochaetia</taxon>
        <taxon>Leptospirales</taxon>
        <taxon>Leptospiraceae</taxon>
        <taxon>Leptonema</taxon>
    </lineage>
</organism>
<dbReference type="InterPro" id="IPR047272">
    <property type="entry name" value="S49_SppA_C"/>
</dbReference>
<keyword evidence="3" id="KW-0378">Hydrolase</keyword>
<dbReference type="AlphaFoldDB" id="A0A833GZV6"/>
<protein>
    <submittedName>
        <fullName evidence="6">Signal peptide peptidase SppA</fullName>
    </submittedName>
</protein>